<dbReference type="EMBL" id="KZ805317">
    <property type="protein sequence ID" value="PVI04954.1"/>
    <property type="molecule type" value="Genomic_DNA"/>
</dbReference>
<gene>
    <name evidence="2" type="ORF">DM02DRAFT_134497</name>
</gene>
<protein>
    <submittedName>
        <fullName evidence="2">Uncharacterized protein</fullName>
    </submittedName>
</protein>
<sequence length="208" mass="23461">MYLYISSRAYRQPRADLWPDHGDMLLCWPLLFCFVNTLNIYSAIPCPHSPLLAFCSLAPKPVPELFKRTALRLRDEMSEVVDVVPCQSNSRGGPKLQPFDASCTYALYLNVRTSPCIAPEPRFRCRGAVQAEKKIKKRKKIRKHGHAIPTIHDPRFCGKKISAPPLPPRLELESKPCFLHPLQKATIPRSGLQSSSLSSSQPISNVER</sequence>
<reference evidence="2 3" key="1">
    <citation type="journal article" date="2018" name="Sci. Rep.">
        <title>Comparative genomics provides insights into the lifestyle and reveals functional heterogeneity of dark septate endophytic fungi.</title>
        <authorList>
            <person name="Knapp D.G."/>
            <person name="Nemeth J.B."/>
            <person name="Barry K."/>
            <person name="Hainaut M."/>
            <person name="Henrissat B."/>
            <person name="Johnson J."/>
            <person name="Kuo A."/>
            <person name="Lim J.H.P."/>
            <person name="Lipzen A."/>
            <person name="Nolan M."/>
            <person name="Ohm R.A."/>
            <person name="Tamas L."/>
            <person name="Grigoriev I.V."/>
            <person name="Spatafora J.W."/>
            <person name="Nagy L.G."/>
            <person name="Kovacs G.M."/>
        </authorList>
    </citation>
    <scope>NUCLEOTIDE SEQUENCE [LARGE SCALE GENOMIC DNA]</scope>
    <source>
        <strain evidence="2 3">DSE2036</strain>
    </source>
</reference>
<keyword evidence="3" id="KW-1185">Reference proteome</keyword>
<proteinExistence type="predicted"/>
<evidence type="ECO:0000256" key="1">
    <source>
        <dbReference type="SAM" id="MobiDB-lite"/>
    </source>
</evidence>
<evidence type="ECO:0000313" key="2">
    <source>
        <dbReference type="EMBL" id="PVI04954.1"/>
    </source>
</evidence>
<evidence type="ECO:0000313" key="3">
    <source>
        <dbReference type="Proteomes" id="UP000244855"/>
    </source>
</evidence>
<accession>A0A2V1E5K9</accession>
<dbReference type="AlphaFoldDB" id="A0A2V1E5K9"/>
<dbReference type="Proteomes" id="UP000244855">
    <property type="component" value="Unassembled WGS sequence"/>
</dbReference>
<organism evidence="2 3">
    <name type="scientific">Periconia macrospinosa</name>
    <dbReference type="NCBI Taxonomy" id="97972"/>
    <lineage>
        <taxon>Eukaryota</taxon>
        <taxon>Fungi</taxon>
        <taxon>Dikarya</taxon>
        <taxon>Ascomycota</taxon>
        <taxon>Pezizomycotina</taxon>
        <taxon>Dothideomycetes</taxon>
        <taxon>Pleosporomycetidae</taxon>
        <taxon>Pleosporales</taxon>
        <taxon>Massarineae</taxon>
        <taxon>Periconiaceae</taxon>
        <taxon>Periconia</taxon>
    </lineage>
</organism>
<name>A0A2V1E5K9_9PLEO</name>
<feature type="region of interest" description="Disordered" evidence="1">
    <location>
        <begin position="188"/>
        <end position="208"/>
    </location>
</feature>